<evidence type="ECO:0000313" key="11">
    <source>
        <dbReference type="Proteomes" id="UP000001036"/>
    </source>
</evidence>
<dbReference type="GO" id="GO:0022857">
    <property type="term" value="F:transmembrane transporter activity"/>
    <property type="evidence" value="ECO:0007669"/>
    <property type="project" value="TreeGrafter"/>
</dbReference>
<dbReference type="InterPro" id="IPR003838">
    <property type="entry name" value="ABC3_permease_C"/>
</dbReference>
<feature type="domain" description="ABC3 transporter permease C-terminal" evidence="8">
    <location>
        <begin position="294"/>
        <end position="416"/>
    </location>
</feature>
<dbReference type="EMBL" id="CP000934">
    <property type="protein sequence ID" value="ACE84233.1"/>
    <property type="molecule type" value="Genomic_DNA"/>
</dbReference>
<dbReference type="PANTHER" id="PTHR30572:SF4">
    <property type="entry name" value="ABC TRANSPORTER PERMEASE YTRF"/>
    <property type="match status" value="1"/>
</dbReference>
<dbReference type="AlphaFoldDB" id="B3PEQ2"/>
<dbReference type="InterPro" id="IPR050250">
    <property type="entry name" value="Macrolide_Exporter_MacB"/>
</dbReference>
<evidence type="ECO:0000313" key="10">
    <source>
        <dbReference type="EMBL" id="ACE84233.1"/>
    </source>
</evidence>
<comment type="subcellular location">
    <subcellularLocation>
        <location evidence="1">Cell membrane</location>
        <topology evidence="1">Multi-pass membrane protein</topology>
    </subcellularLocation>
</comment>
<comment type="similarity">
    <text evidence="6">Belongs to the ABC-4 integral membrane protein family.</text>
</comment>
<evidence type="ECO:0000256" key="7">
    <source>
        <dbReference type="SAM" id="Phobius"/>
    </source>
</evidence>
<keyword evidence="3 7" id="KW-0812">Transmembrane</keyword>
<name>B3PEQ2_CELJU</name>
<dbReference type="eggNOG" id="COG0577">
    <property type="taxonomic scope" value="Bacteria"/>
</dbReference>
<accession>B3PEQ2</accession>
<dbReference type="KEGG" id="cja:CJA_0031"/>
<dbReference type="HOGENOM" id="CLU_000604_8_0_6"/>
<dbReference type="Proteomes" id="UP000001036">
    <property type="component" value="Chromosome"/>
</dbReference>
<dbReference type="PANTHER" id="PTHR30572">
    <property type="entry name" value="MEMBRANE COMPONENT OF TRANSPORTER-RELATED"/>
    <property type="match status" value="1"/>
</dbReference>
<evidence type="ECO:0000256" key="3">
    <source>
        <dbReference type="ARBA" id="ARBA00022692"/>
    </source>
</evidence>
<proteinExistence type="inferred from homology"/>
<gene>
    <name evidence="10" type="ordered locus">CJA_0031</name>
</gene>
<keyword evidence="5 7" id="KW-0472">Membrane</keyword>
<protein>
    <submittedName>
        <fullName evidence="10">Putative ABC transporter, permease protein</fullName>
    </submittedName>
</protein>
<dbReference type="Pfam" id="PF02687">
    <property type="entry name" value="FtsX"/>
    <property type="match status" value="1"/>
</dbReference>
<evidence type="ECO:0000256" key="2">
    <source>
        <dbReference type="ARBA" id="ARBA00022475"/>
    </source>
</evidence>
<keyword evidence="4 7" id="KW-1133">Transmembrane helix</keyword>
<evidence type="ECO:0000259" key="9">
    <source>
        <dbReference type="Pfam" id="PF12704"/>
    </source>
</evidence>
<feature type="transmembrane region" description="Helical" evidence="7">
    <location>
        <begin position="386"/>
        <end position="406"/>
    </location>
</feature>
<dbReference type="STRING" id="498211.CJA_0031"/>
<dbReference type="InterPro" id="IPR025857">
    <property type="entry name" value="MacB_PCD"/>
</dbReference>
<feature type="transmembrane region" description="Helical" evidence="7">
    <location>
        <begin position="290"/>
        <end position="315"/>
    </location>
</feature>
<feature type="domain" description="MacB-like periplasmic core" evidence="9">
    <location>
        <begin position="24"/>
        <end position="253"/>
    </location>
</feature>
<evidence type="ECO:0000256" key="1">
    <source>
        <dbReference type="ARBA" id="ARBA00004651"/>
    </source>
</evidence>
<keyword evidence="2" id="KW-1003">Cell membrane</keyword>
<dbReference type="Pfam" id="PF12704">
    <property type="entry name" value="MacB_PCD"/>
    <property type="match status" value="1"/>
</dbReference>
<evidence type="ECO:0000256" key="4">
    <source>
        <dbReference type="ARBA" id="ARBA00022989"/>
    </source>
</evidence>
<evidence type="ECO:0000259" key="8">
    <source>
        <dbReference type="Pfam" id="PF02687"/>
    </source>
</evidence>
<keyword evidence="11" id="KW-1185">Reference proteome</keyword>
<reference evidence="10 11" key="1">
    <citation type="journal article" date="2008" name="J. Bacteriol.">
        <title>Insights into plant cell wall degradation from the genome sequence of the soil bacterium Cellvibrio japonicus.</title>
        <authorList>
            <person name="Deboy R.T."/>
            <person name="Mongodin E.F."/>
            <person name="Fouts D.E."/>
            <person name="Tailford L.E."/>
            <person name="Khouri H."/>
            <person name="Emerson J.B."/>
            <person name="Mohamoud Y."/>
            <person name="Watkins K."/>
            <person name="Henrissat B."/>
            <person name="Gilbert H.J."/>
            <person name="Nelson K.E."/>
        </authorList>
    </citation>
    <scope>NUCLEOTIDE SEQUENCE [LARGE SCALE GENOMIC DNA]</scope>
    <source>
        <strain evidence="10 11">Ueda107</strain>
    </source>
</reference>
<sequence>MIMIIDTQKWQEIFTTLGQHKLRTALTAFGVFWGIFMLTVLLGAGKGLENGIEDGFPRVPNIVWLWVQGTTQVAYKGMPLGRQITLKPEDVTAIEQNVPSVGYIRGQNSVGIWSGSPPYTTYKDKNGTFYVQGTHAGMDNIHSLKIVEGRSVNDIDDREKRKVAIIGTAVRNQLFNADENPIGKDITISGISFMVIGVFKSLASGDEQQEQEKIYIPNDTLRYAFNQVGWIGSFIVIPKPGLHARIAEQDVKRYLSEVKHVSPDDYGVFGSFNLQNEYDKIQGLFGGIAAFSWLVAIGTIMAGAIGVGNIMLIVVKERTREIGLRKALGATPSSITGMIVQESIFITTVAGYMGLVIGVLLLEGIGKLLDAAGGQAGFFGKPEVDFATALSALVVLVVSGLLASLLPAAKAASVNPIVALQDE</sequence>
<evidence type="ECO:0000256" key="5">
    <source>
        <dbReference type="ARBA" id="ARBA00023136"/>
    </source>
</evidence>
<evidence type="ECO:0000256" key="6">
    <source>
        <dbReference type="ARBA" id="ARBA00038076"/>
    </source>
</evidence>
<dbReference type="GO" id="GO:0005886">
    <property type="term" value="C:plasma membrane"/>
    <property type="evidence" value="ECO:0007669"/>
    <property type="project" value="UniProtKB-SubCell"/>
</dbReference>
<feature type="transmembrane region" description="Helical" evidence="7">
    <location>
        <begin position="25"/>
        <end position="44"/>
    </location>
</feature>
<organism evidence="10 11">
    <name type="scientific">Cellvibrio japonicus (strain Ueda107)</name>
    <name type="common">Pseudomonas fluorescens subsp. cellulosa</name>
    <dbReference type="NCBI Taxonomy" id="498211"/>
    <lineage>
        <taxon>Bacteria</taxon>
        <taxon>Pseudomonadati</taxon>
        <taxon>Pseudomonadota</taxon>
        <taxon>Gammaproteobacteria</taxon>
        <taxon>Cellvibrionales</taxon>
        <taxon>Cellvibrionaceae</taxon>
        <taxon>Cellvibrio</taxon>
    </lineage>
</organism>
<feature type="transmembrane region" description="Helical" evidence="7">
    <location>
        <begin position="344"/>
        <end position="366"/>
    </location>
</feature>